<dbReference type="InterPro" id="IPR001155">
    <property type="entry name" value="OxRdtase_FMN_N"/>
</dbReference>
<feature type="binding site" evidence="7">
    <location>
        <begin position="36"/>
        <end position="39"/>
    </location>
    <ligand>
        <name>FMN</name>
        <dbReference type="ChEBI" id="CHEBI:58210"/>
    </ligand>
</feature>
<sequence length="351" mass="38893">MLHTNQITEEKDVEDSMLFTPFTIKGLTLKNRIVMSPMCMYSCMDESGLVQDWHKIHYPARAVGQVGLLIVEASAVTPQGRISVHDLGIWSDAHVEGHRELVRLVHGQGSKIGIQIAHAGRKSEVPGAIVAPSAIPFDEKSRTPEALSSEGVAETIEAFVQAARRAKETGYDVIEIHGAHGYLINEFLSPLSNRREDGYGGDRDKRYRFLREVIDGVKTVWDGPLFVRVSTNEYHPEGNTPDDYAYYARLMKDQGVDLIDCSSGGTVPAAIKPFPGYQVPLAEKIRREAGIATGAVGLITEAQQAEEILQNERADLVFLGRELLRDPYWPRTAAKALRVEIEGPTQYGRGW</sequence>
<dbReference type="AlphaFoldDB" id="F8FN96"/>
<organism evidence="9 10">
    <name type="scientific">Paenibacillus mucilaginosus (strain KNP414)</name>
    <dbReference type="NCBI Taxonomy" id="1036673"/>
    <lineage>
        <taxon>Bacteria</taxon>
        <taxon>Bacillati</taxon>
        <taxon>Bacillota</taxon>
        <taxon>Bacilli</taxon>
        <taxon>Bacillales</taxon>
        <taxon>Paenibacillaceae</taxon>
        <taxon>Paenibacillus</taxon>
    </lineage>
</organism>
<dbReference type="EMBL" id="CP002869">
    <property type="protein sequence ID" value="AEI45766.1"/>
    <property type="molecule type" value="Genomic_DNA"/>
</dbReference>
<reference evidence="10" key="1">
    <citation type="submission" date="2011-06" db="EMBL/GenBank/DDBJ databases">
        <title>Complete genome sequence of Paenibacillus mucilaginosus KNP414.</title>
        <authorList>
            <person name="Wang J."/>
            <person name="Hu S."/>
            <person name="Hu X."/>
            <person name="Zhang B."/>
            <person name="Dong D."/>
            <person name="Zhang S."/>
            <person name="Zhao K."/>
            <person name="Wu D."/>
        </authorList>
    </citation>
    <scope>NUCLEOTIDE SEQUENCE [LARGE SCALE GENOMIC DNA]</scope>
    <source>
        <strain evidence="10">KNP414</strain>
    </source>
</reference>
<dbReference type="HAMAP" id="MF_01614">
    <property type="entry name" value="NamA"/>
    <property type="match status" value="1"/>
</dbReference>
<dbReference type="NCBIfam" id="NF010047">
    <property type="entry name" value="PRK13523.1"/>
    <property type="match status" value="1"/>
</dbReference>
<feature type="domain" description="NADH:flavin oxidoreductase/NADH oxidase N-terminal" evidence="8">
    <location>
        <begin position="18"/>
        <end position="337"/>
    </location>
</feature>
<feature type="binding site" evidence="7">
    <location>
        <position position="41"/>
    </location>
    <ligand>
        <name>substrate</name>
    </ligand>
</feature>
<evidence type="ECO:0000313" key="10">
    <source>
        <dbReference type="Proteomes" id="UP000006620"/>
    </source>
</evidence>
<dbReference type="InterPro" id="IPR044152">
    <property type="entry name" value="YqjM-like"/>
</dbReference>
<reference evidence="9 10" key="2">
    <citation type="journal article" date="2013" name="Genome Announc.">
        <title>Genome Sequence of Growth-Improving Paenibacillus mucilaginosus Strain KNP414.</title>
        <authorList>
            <person name="Lu J.J."/>
            <person name="Wang J.F."/>
            <person name="Hu X.F."/>
        </authorList>
    </citation>
    <scope>NUCLEOTIDE SEQUENCE [LARGE SCALE GENOMIC DNA]</scope>
    <source>
        <strain evidence="9 10">KNP414</strain>
    </source>
</reference>
<keyword evidence="5 7" id="KW-0521">NADP</keyword>
<evidence type="ECO:0000313" key="9">
    <source>
        <dbReference type="EMBL" id="AEI45766.1"/>
    </source>
</evidence>
<evidence type="ECO:0000256" key="3">
    <source>
        <dbReference type="ARBA" id="ARBA00022630"/>
    </source>
</evidence>
<evidence type="ECO:0000256" key="4">
    <source>
        <dbReference type="ARBA" id="ARBA00022643"/>
    </source>
</evidence>
<dbReference type="PANTHER" id="PTHR43303">
    <property type="entry name" value="NADPH DEHYDROGENASE C23G7.10C-RELATED"/>
    <property type="match status" value="1"/>
</dbReference>
<dbReference type="KEGG" id="pms:KNP414_07256"/>
<evidence type="ECO:0000256" key="5">
    <source>
        <dbReference type="ARBA" id="ARBA00022857"/>
    </source>
</evidence>
<dbReference type="InterPro" id="IPR013785">
    <property type="entry name" value="Aldolase_TIM"/>
</dbReference>
<feature type="binding site" evidence="7">
    <location>
        <position position="73"/>
    </location>
    <ligand>
        <name>FMN</name>
        <dbReference type="ChEBI" id="CHEBI:58210"/>
    </ligand>
</feature>
<feature type="binding site" evidence="7">
    <location>
        <position position="228"/>
    </location>
    <ligand>
        <name>FMN</name>
        <dbReference type="ChEBI" id="CHEBI:58210"/>
    </ligand>
</feature>
<dbReference type="EC" id="1.6.99.1" evidence="7"/>
<comment type="cofactor">
    <cofactor evidence="1 7">
        <name>FMN</name>
        <dbReference type="ChEBI" id="CHEBI:58210"/>
    </cofactor>
</comment>
<comment type="catalytic activity">
    <reaction evidence="7">
        <text>A + NADPH + H(+) = AH2 + NADP(+)</text>
        <dbReference type="Rhea" id="RHEA:13149"/>
        <dbReference type="ChEBI" id="CHEBI:13193"/>
        <dbReference type="ChEBI" id="CHEBI:15378"/>
        <dbReference type="ChEBI" id="CHEBI:17499"/>
        <dbReference type="ChEBI" id="CHEBI:57783"/>
        <dbReference type="ChEBI" id="CHEBI:58349"/>
        <dbReference type="EC" id="1.6.99.1"/>
    </reaction>
</comment>
<dbReference type="GO" id="GO:0003959">
    <property type="term" value="F:NADPH dehydrogenase activity"/>
    <property type="evidence" value="ECO:0007669"/>
    <property type="project" value="UniProtKB-UniRule"/>
</dbReference>
<feature type="binding site" evidence="7">
    <location>
        <position position="115"/>
    </location>
    <ligand>
        <name>FMN</name>
        <dbReference type="ChEBI" id="CHEBI:58210"/>
    </ligand>
</feature>
<dbReference type="Pfam" id="PF00724">
    <property type="entry name" value="Oxidored_FMN"/>
    <property type="match status" value="1"/>
</dbReference>
<protein>
    <recommendedName>
        <fullName evidence="7">NADPH dehydrogenase</fullName>
        <ecNumber evidence="7">1.6.99.1</ecNumber>
    </recommendedName>
</protein>
<evidence type="ECO:0000256" key="1">
    <source>
        <dbReference type="ARBA" id="ARBA00001917"/>
    </source>
</evidence>
<dbReference type="RefSeq" id="WP_013920907.1">
    <property type="nucleotide sequence ID" value="NC_015690.1"/>
</dbReference>
<dbReference type="GO" id="GO:0010181">
    <property type="term" value="F:FMN binding"/>
    <property type="evidence" value="ECO:0007669"/>
    <property type="project" value="UniProtKB-UniRule"/>
</dbReference>
<evidence type="ECO:0000256" key="2">
    <source>
        <dbReference type="ARBA" id="ARBA00022575"/>
    </source>
</evidence>
<comment type="function">
    <text evidence="7">Catalyzes the reduction of the double bond of an array of alpha,beta-unsaturated aldehydes and ketones. It also reduces the nitro group of nitroester and nitroaromatic compounds. It could have a role in detoxification processes.</text>
</comment>
<dbReference type="PANTHER" id="PTHR43303:SF4">
    <property type="entry name" value="NADPH DEHYDROGENASE C23G7.10C-RELATED"/>
    <property type="match status" value="1"/>
</dbReference>
<comment type="subunit">
    <text evidence="7">Homotetramer.</text>
</comment>
<keyword evidence="2 7" id="KW-0216">Detoxification</keyword>
<dbReference type="PATRIC" id="fig|1036673.3.peg.6770"/>
<name>F8FN96_PAEMK</name>
<keyword evidence="6 7" id="KW-0560">Oxidoreductase</keyword>
<dbReference type="Gene3D" id="3.20.20.70">
    <property type="entry name" value="Aldolase class I"/>
    <property type="match status" value="1"/>
</dbReference>
<dbReference type="GO" id="GO:0009636">
    <property type="term" value="P:response to toxic substance"/>
    <property type="evidence" value="ECO:0007669"/>
    <property type="project" value="UniProtKB-KW"/>
</dbReference>
<dbReference type="InterPro" id="IPR023663">
    <property type="entry name" value="NADPH_DH_bac"/>
</dbReference>
<evidence type="ECO:0000256" key="7">
    <source>
        <dbReference type="HAMAP-Rule" id="MF_01614"/>
    </source>
</evidence>
<dbReference type="HOGENOM" id="CLU_012153_2_1_9"/>
<accession>F8FN96</accession>
<gene>
    <name evidence="7 9" type="primary">namA</name>
    <name evidence="9" type="ordered locus">KNP414_07256</name>
</gene>
<feature type="binding site" evidence="7">
    <location>
        <begin position="320"/>
        <end position="321"/>
    </location>
    <ligand>
        <name>FMN</name>
        <dbReference type="ChEBI" id="CHEBI:58210"/>
    </ligand>
</feature>
<dbReference type="Proteomes" id="UP000006620">
    <property type="component" value="Chromosome"/>
</dbReference>
<dbReference type="SUPFAM" id="SSF51395">
    <property type="entry name" value="FMN-linked oxidoreductases"/>
    <property type="match status" value="1"/>
</dbReference>
<dbReference type="GO" id="GO:0050661">
    <property type="term" value="F:NADP binding"/>
    <property type="evidence" value="ECO:0007669"/>
    <property type="project" value="UniProtKB-UniRule"/>
</dbReference>
<proteinExistence type="inferred from homology"/>
<dbReference type="CDD" id="cd02932">
    <property type="entry name" value="OYE_YqiM_FMN"/>
    <property type="match status" value="1"/>
</dbReference>
<comment type="similarity">
    <text evidence="7">Belongs to the NADH:flavin oxidoreductase/NADH oxidase family. NamA subfamily.</text>
</comment>
<evidence type="ECO:0000259" key="8">
    <source>
        <dbReference type="Pfam" id="PF00724"/>
    </source>
</evidence>
<feature type="binding site" evidence="7">
    <location>
        <begin position="177"/>
        <end position="180"/>
    </location>
    <ligand>
        <name>substrate</name>
    </ligand>
</feature>
<keyword evidence="3 7" id="KW-0285">Flavoprotein</keyword>
<evidence type="ECO:0000256" key="6">
    <source>
        <dbReference type="ARBA" id="ARBA00023002"/>
    </source>
</evidence>
<keyword evidence="4 7" id="KW-0288">FMN</keyword>